<sequence>MPGGFRSGSDENIEKLLHMAIAENVPIVVGSDAHFYTGIGDIYYVERLLEKIGFPEELVLNTDLEKLLYAIKRNKRQKK</sequence>
<name>A0A645JDL3_9ZZZZ</name>
<dbReference type="AlphaFoldDB" id="A0A645JDL3"/>
<evidence type="ECO:0000313" key="1">
    <source>
        <dbReference type="EMBL" id="MPN61815.1"/>
    </source>
</evidence>
<dbReference type="EC" id="3.1.3.-" evidence="1"/>
<dbReference type="SUPFAM" id="SSF89550">
    <property type="entry name" value="PHP domain-like"/>
    <property type="match status" value="1"/>
</dbReference>
<organism evidence="1">
    <name type="scientific">bioreactor metagenome</name>
    <dbReference type="NCBI Taxonomy" id="1076179"/>
    <lineage>
        <taxon>unclassified sequences</taxon>
        <taxon>metagenomes</taxon>
        <taxon>ecological metagenomes</taxon>
    </lineage>
</organism>
<dbReference type="Gene3D" id="3.20.20.140">
    <property type="entry name" value="Metal-dependent hydrolases"/>
    <property type="match status" value="1"/>
</dbReference>
<comment type="caution">
    <text evidence="1">The sequence shown here is derived from an EMBL/GenBank/DDBJ whole genome shotgun (WGS) entry which is preliminary data.</text>
</comment>
<dbReference type="InterPro" id="IPR016195">
    <property type="entry name" value="Pol/histidinol_Pase-like"/>
</dbReference>
<keyword evidence="1" id="KW-0378">Hydrolase</keyword>
<reference evidence="1" key="1">
    <citation type="submission" date="2019-08" db="EMBL/GenBank/DDBJ databases">
        <authorList>
            <person name="Kucharzyk K."/>
            <person name="Murdoch R.W."/>
            <person name="Higgins S."/>
            <person name="Loffler F."/>
        </authorList>
    </citation>
    <scope>NUCLEOTIDE SEQUENCE</scope>
</reference>
<dbReference type="GO" id="GO:0016787">
    <property type="term" value="F:hydrolase activity"/>
    <property type="evidence" value="ECO:0007669"/>
    <property type="project" value="UniProtKB-KW"/>
</dbReference>
<proteinExistence type="predicted"/>
<dbReference type="EMBL" id="VSSQ01138988">
    <property type="protein sequence ID" value="MPN61815.1"/>
    <property type="molecule type" value="Genomic_DNA"/>
</dbReference>
<gene>
    <name evidence="1" type="primary">ycdX_20</name>
    <name evidence="1" type="ORF">SDC9_209559</name>
</gene>
<protein>
    <submittedName>
        <fullName evidence="1">Phosphatase YcdX</fullName>
        <ecNumber evidence="1">3.1.3.-</ecNumber>
    </submittedName>
</protein>
<accession>A0A645JDL3</accession>